<dbReference type="SUPFAM" id="SSF52540">
    <property type="entry name" value="P-loop containing nucleoside triphosphate hydrolases"/>
    <property type="match status" value="1"/>
</dbReference>
<evidence type="ECO:0000256" key="1">
    <source>
        <dbReference type="SAM" id="MobiDB-lite"/>
    </source>
</evidence>
<dbReference type="InterPro" id="IPR027417">
    <property type="entry name" value="P-loop_NTPase"/>
</dbReference>
<sequence length="37" mass="3725">MPDSLHRNVEPGKVMALLGSSGSGKTTALGPIVLPPP</sequence>
<reference evidence="3 4" key="1">
    <citation type="submission" date="2024-06" db="EMBL/GenBank/DDBJ databases">
        <title>The Natural Products Discovery Center: Release of the First 8490 Sequenced Strains for Exploring Actinobacteria Biosynthetic Diversity.</title>
        <authorList>
            <person name="Kalkreuter E."/>
            <person name="Kautsar S.A."/>
            <person name="Yang D."/>
            <person name="Bader C.D."/>
            <person name="Teijaro C.N."/>
            <person name="Fluegel L."/>
            <person name="Davis C.M."/>
            <person name="Simpson J.R."/>
            <person name="Lauterbach L."/>
            <person name="Steele A.D."/>
            <person name="Gui C."/>
            <person name="Meng S."/>
            <person name="Li G."/>
            <person name="Viehrig K."/>
            <person name="Ye F."/>
            <person name="Su P."/>
            <person name="Kiefer A.F."/>
            <person name="Nichols A."/>
            <person name="Cepeda A.J."/>
            <person name="Yan W."/>
            <person name="Fan B."/>
            <person name="Jiang Y."/>
            <person name="Adhikari A."/>
            <person name="Zheng C.-J."/>
            <person name="Schuster L."/>
            <person name="Cowan T.M."/>
            <person name="Smanski M.J."/>
            <person name="Chevrette M.G."/>
            <person name="De Carvalho L.P.S."/>
            <person name="Shen B."/>
        </authorList>
    </citation>
    <scope>NUCLEOTIDE SEQUENCE [LARGE SCALE GENOMIC DNA]</scope>
    <source>
        <strain evidence="3 4">NPDC052347</strain>
    </source>
</reference>
<name>A0ABV3JR57_STRON</name>
<feature type="domain" description="ABC transporter" evidence="2">
    <location>
        <begin position="5"/>
        <end position="29"/>
    </location>
</feature>
<keyword evidence="4" id="KW-1185">Reference proteome</keyword>
<evidence type="ECO:0000313" key="3">
    <source>
        <dbReference type="EMBL" id="MEV5505275.1"/>
    </source>
</evidence>
<dbReference type="InterPro" id="IPR003439">
    <property type="entry name" value="ABC_transporter-like_ATP-bd"/>
</dbReference>
<keyword evidence="3" id="KW-0547">Nucleotide-binding</keyword>
<dbReference type="Proteomes" id="UP001552594">
    <property type="component" value="Unassembled WGS sequence"/>
</dbReference>
<protein>
    <submittedName>
        <fullName evidence="3">ATP-binding cassette domain-containing protein</fullName>
    </submittedName>
</protein>
<dbReference type="RefSeq" id="WP_153068695.1">
    <property type="nucleotide sequence ID" value="NZ_JBFAUK010000001.1"/>
</dbReference>
<organism evidence="3 4">
    <name type="scientific">Streptomyces orinoci</name>
    <name type="common">Streptoverticillium orinoci</name>
    <dbReference type="NCBI Taxonomy" id="67339"/>
    <lineage>
        <taxon>Bacteria</taxon>
        <taxon>Bacillati</taxon>
        <taxon>Actinomycetota</taxon>
        <taxon>Actinomycetes</taxon>
        <taxon>Kitasatosporales</taxon>
        <taxon>Streptomycetaceae</taxon>
        <taxon>Streptomyces</taxon>
    </lineage>
</organism>
<gene>
    <name evidence="3" type="ORF">AB0L16_02195</name>
</gene>
<accession>A0ABV3JR57</accession>
<evidence type="ECO:0000313" key="4">
    <source>
        <dbReference type="Proteomes" id="UP001552594"/>
    </source>
</evidence>
<comment type="caution">
    <text evidence="3">The sequence shown here is derived from an EMBL/GenBank/DDBJ whole genome shotgun (WGS) entry which is preliminary data.</text>
</comment>
<dbReference type="EMBL" id="JBFAUK010000001">
    <property type="protein sequence ID" value="MEV5505275.1"/>
    <property type="molecule type" value="Genomic_DNA"/>
</dbReference>
<dbReference type="GO" id="GO:0005524">
    <property type="term" value="F:ATP binding"/>
    <property type="evidence" value="ECO:0007669"/>
    <property type="project" value="UniProtKB-KW"/>
</dbReference>
<proteinExistence type="predicted"/>
<dbReference type="Gene3D" id="3.40.50.300">
    <property type="entry name" value="P-loop containing nucleotide triphosphate hydrolases"/>
    <property type="match status" value="1"/>
</dbReference>
<evidence type="ECO:0000259" key="2">
    <source>
        <dbReference type="Pfam" id="PF00005"/>
    </source>
</evidence>
<feature type="region of interest" description="Disordered" evidence="1">
    <location>
        <begin position="16"/>
        <end position="37"/>
    </location>
</feature>
<keyword evidence="3" id="KW-0067">ATP-binding</keyword>
<dbReference type="Pfam" id="PF00005">
    <property type="entry name" value="ABC_tran"/>
    <property type="match status" value="1"/>
</dbReference>